<name>A0A5R9GFL3_9BACL</name>
<feature type="transmembrane region" description="Helical" evidence="1">
    <location>
        <begin position="469"/>
        <end position="488"/>
    </location>
</feature>
<evidence type="ECO:0000256" key="1">
    <source>
        <dbReference type="SAM" id="Phobius"/>
    </source>
</evidence>
<accession>A0A5R9GFL3</accession>
<dbReference type="EMBL" id="VCIW01000006">
    <property type="protein sequence ID" value="TLS52044.1"/>
    <property type="molecule type" value="Genomic_DNA"/>
</dbReference>
<feature type="transmembrane region" description="Helical" evidence="1">
    <location>
        <begin position="126"/>
        <end position="146"/>
    </location>
</feature>
<feature type="transmembrane region" description="Helical" evidence="1">
    <location>
        <begin position="347"/>
        <end position="368"/>
    </location>
</feature>
<dbReference type="Proteomes" id="UP000309676">
    <property type="component" value="Unassembled WGS sequence"/>
</dbReference>
<dbReference type="RefSeq" id="WP_138194288.1">
    <property type="nucleotide sequence ID" value="NZ_VCIW01000006.1"/>
</dbReference>
<comment type="caution">
    <text evidence="2">The sequence shown here is derived from an EMBL/GenBank/DDBJ whole genome shotgun (WGS) entry which is preliminary data.</text>
</comment>
<dbReference type="AlphaFoldDB" id="A0A5R9GFL3"/>
<protein>
    <submittedName>
        <fullName evidence="2">Uncharacterized protein</fullName>
    </submittedName>
</protein>
<feature type="transmembrane region" description="Helical" evidence="1">
    <location>
        <begin position="494"/>
        <end position="514"/>
    </location>
</feature>
<reference evidence="2 3" key="1">
    <citation type="submission" date="2019-05" db="EMBL/GenBank/DDBJ databases">
        <authorList>
            <person name="Narsing Rao M.P."/>
            <person name="Li W.J."/>
        </authorList>
    </citation>
    <scope>NUCLEOTIDE SEQUENCE [LARGE SCALE GENOMIC DNA]</scope>
    <source>
        <strain evidence="2 3">SYSU_K30003</strain>
    </source>
</reference>
<feature type="transmembrane region" description="Helical" evidence="1">
    <location>
        <begin position="232"/>
        <end position="249"/>
    </location>
</feature>
<feature type="transmembrane region" description="Helical" evidence="1">
    <location>
        <begin position="176"/>
        <end position="197"/>
    </location>
</feature>
<gene>
    <name evidence="2" type="ORF">FE782_11780</name>
</gene>
<dbReference type="OrthoDB" id="442385at2"/>
<feature type="transmembrane region" description="Helical" evidence="1">
    <location>
        <begin position="203"/>
        <end position="225"/>
    </location>
</feature>
<feature type="transmembrane region" description="Helical" evidence="1">
    <location>
        <begin position="439"/>
        <end position="462"/>
    </location>
</feature>
<feature type="transmembrane region" description="Helical" evidence="1">
    <location>
        <begin position="297"/>
        <end position="318"/>
    </location>
</feature>
<proteinExistence type="predicted"/>
<organism evidence="2 3">
    <name type="scientific">Paenibacillus antri</name>
    <dbReference type="NCBI Taxonomy" id="2582848"/>
    <lineage>
        <taxon>Bacteria</taxon>
        <taxon>Bacillati</taxon>
        <taxon>Bacillota</taxon>
        <taxon>Bacilli</taxon>
        <taxon>Bacillales</taxon>
        <taxon>Paenibacillaceae</taxon>
        <taxon>Paenibacillus</taxon>
    </lineage>
</organism>
<keyword evidence="1" id="KW-0472">Membrane</keyword>
<keyword evidence="1" id="KW-1133">Transmembrane helix</keyword>
<feature type="transmembrane region" description="Helical" evidence="1">
    <location>
        <begin position="94"/>
        <end position="114"/>
    </location>
</feature>
<evidence type="ECO:0000313" key="2">
    <source>
        <dbReference type="EMBL" id="TLS52044.1"/>
    </source>
</evidence>
<feature type="transmembrane region" description="Helical" evidence="1">
    <location>
        <begin position="392"/>
        <end position="412"/>
    </location>
</feature>
<sequence>MIVEFESRAELFDRLVGEVQKRNMFPEDRYEIAALLESMGWNDGRVGEKFGMHDVFELADAIWEQIQQRVVVTPFEPPPKRDLTYMIVELSKSFLRGVIFALPMAISVLSMLTLKFSLWSYEFLSVELATCIAIGTILSFIVVGGYTQAIARRGFFYLFQGYYNMGRKVTFKFIRLGYITCLITCVLIYGFNLIFNIFPSNMFIYIVLYFFFLTSIWLSVTVMYILRRELTFTGLIILGIILVYILMSYTPLDIIFSQLISIFFVSVVGMVLAVHYFRLAERKEEKGIAPQLPRMSITIYSVMPYFVYGFLYFFFLFVDRINAWSAHEWYMPYFIWFRGEYELGLDFALLALMIPLGVSEVIVHKLMLDMEDAQKRYWGSETESMNRHFRKVYYKMIAVIGTASVASGAIVWKGLFMANDKYIEFAGKPLIREDTVTEFVFIVSVASYVILAVALMNAVILFSLSQADLVNRSIIPAVVANMVVGFLLSRWFDYHYAIFGLLVGSIIFATLTTIQMLRVLKKLDYYLYAAN</sequence>
<keyword evidence="3" id="KW-1185">Reference proteome</keyword>
<feature type="transmembrane region" description="Helical" evidence="1">
    <location>
        <begin position="255"/>
        <end position="277"/>
    </location>
</feature>
<evidence type="ECO:0000313" key="3">
    <source>
        <dbReference type="Proteomes" id="UP000309676"/>
    </source>
</evidence>
<keyword evidence="1" id="KW-0812">Transmembrane</keyword>